<gene>
    <name evidence="3" type="ORF">H9847_10125</name>
</gene>
<keyword evidence="3" id="KW-0067">ATP-binding</keyword>
<feature type="compositionally biased region" description="Basic residues" evidence="1">
    <location>
        <begin position="644"/>
        <end position="653"/>
    </location>
</feature>
<sequence>MMNANADTNALTRKLIPLGVSSWNKLVRENKLIVDKTAKLGKLVTLFDFVFFSRPRRMGKTTLCSMLKELFAHGPQNFAGTAIFELWPETKTYPVISLSFLSIACSEATTFEAELCKELVSAYKRAGFSSANNYKGIVSFNELKRELDDLTANQTPVFLIDEWDYPLSLHLNDPQLFAALQSVLSEFYNWLRQQDNARFILVTGIMRYREVSLFTGQNIQNLSMNLGFADLLGYTKEEIEQSFAEYIPQAANNLGISIDELWQALKHTYDGFCFDENASVKVYSPYAINKFFAPLDDPDFRKQANAKLKFNPYWMESSNASAALHSFLHARKYDVTELVNKYSQPIFVDKGTLTSPVRANEVTLDQIMVQSGMLSIREIADTPAAQSTATISTSPTKYKCEITNAEVASELSAIFTAHMANKDETAIYPMLQETQQAILSGDIELVCKSLNQLLNDSLYDVFDDKDAMQEKIYRTLFKMWLRSASVSTKDEVANSHGRCDLVAITKDTIYAFELKRVRYNTEMTKTKTLNAAERQMVKNDYCNNLLKERKLVVWVVVVICDKYRQIVAWRTITKTKLSTGVHTERHEGMIEPIAVENQEPPTPKTSDQTARKTKTVRRKTADKTASNKGSNSAGGRKSTTAKASHSKTSRKGSSKGDKA</sequence>
<proteinExistence type="predicted"/>
<evidence type="ECO:0000313" key="4">
    <source>
        <dbReference type="Proteomes" id="UP000733611"/>
    </source>
</evidence>
<dbReference type="Proteomes" id="UP000733611">
    <property type="component" value="Unassembled WGS sequence"/>
</dbReference>
<evidence type="ECO:0000259" key="2">
    <source>
        <dbReference type="Pfam" id="PF09820"/>
    </source>
</evidence>
<dbReference type="PANTHER" id="PTHR34825:SF1">
    <property type="entry name" value="AAA-ATPASE-LIKE DOMAIN-CONTAINING PROTEIN"/>
    <property type="match status" value="1"/>
</dbReference>
<dbReference type="EMBL" id="JAHLFE010000209">
    <property type="protein sequence ID" value="MBU3845197.1"/>
    <property type="molecule type" value="Genomic_DNA"/>
</dbReference>
<dbReference type="AlphaFoldDB" id="A0A948TI55"/>
<reference evidence="3" key="1">
    <citation type="journal article" date="2021" name="PeerJ">
        <title>Extensive microbial diversity within the chicken gut microbiome revealed by metagenomics and culture.</title>
        <authorList>
            <person name="Gilroy R."/>
            <person name="Ravi A."/>
            <person name="Getino M."/>
            <person name="Pursley I."/>
            <person name="Horton D.L."/>
            <person name="Alikhan N.F."/>
            <person name="Baker D."/>
            <person name="Gharbi K."/>
            <person name="Hall N."/>
            <person name="Watson M."/>
            <person name="Adriaenssens E.M."/>
            <person name="Foster-Nyarko E."/>
            <person name="Jarju S."/>
            <person name="Secka A."/>
            <person name="Antonio M."/>
            <person name="Oren A."/>
            <person name="Chaudhuri R.R."/>
            <person name="La Ragione R."/>
            <person name="Hildebrand F."/>
            <person name="Pallen M.J."/>
        </authorList>
    </citation>
    <scope>NUCLEOTIDE SEQUENCE</scope>
    <source>
        <strain evidence="3">378</strain>
    </source>
</reference>
<dbReference type="InterPro" id="IPR012547">
    <property type="entry name" value="PDDEXK_9"/>
</dbReference>
<dbReference type="Gene3D" id="3.40.50.300">
    <property type="entry name" value="P-loop containing nucleotide triphosphate hydrolases"/>
    <property type="match status" value="1"/>
</dbReference>
<dbReference type="Pfam" id="PF08011">
    <property type="entry name" value="PDDEXK_9"/>
    <property type="match status" value="1"/>
</dbReference>
<feature type="region of interest" description="Disordered" evidence="1">
    <location>
        <begin position="590"/>
        <end position="659"/>
    </location>
</feature>
<comment type="caution">
    <text evidence="3">The sequence shown here is derived from an EMBL/GenBank/DDBJ whole genome shotgun (WGS) entry which is preliminary data.</text>
</comment>
<dbReference type="SUPFAM" id="SSF52540">
    <property type="entry name" value="P-loop containing nucleoside triphosphate hydrolases"/>
    <property type="match status" value="1"/>
</dbReference>
<dbReference type="GO" id="GO:0005524">
    <property type="term" value="F:ATP binding"/>
    <property type="evidence" value="ECO:0007669"/>
    <property type="project" value="UniProtKB-KW"/>
</dbReference>
<dbReference type="Pfam" id="PF09820">
    <property type="entry name" value="AAA-ATPase_like"/>
    <property type="match status" value="1"/>
</dbReference>
<dbReference type="PANTHER" id="PTHR34825">
    <property type="entry name" value="CONSERVED PROTEIN, WITH A WEAK D-GALACTARATE DEHYDRATASE/ALTRONATE HYDROLASE DOMAIN"/>
    <property type="match status" value="1"/>
</dbReference>
<evidence type="ECO:0000256" key="1">
    <source>
        <dbReference type="SAM" id="MobiDB-lite"/>
    </source>
</evidence>
<keyword evidence="3" id="KW-0547">Nucleotide-binding</keyword>
<feature type="domain" description="AAA-ATPase-like" evidence="2">
    <location>
        <begin position="17"/>
        <end position="214"/>
    </location>
</feature>
<accession>A0A948TI55</accession>
<evidence type="ECO:0000313" key="3">
    <source>
        <dbReference type="EMBL" id="MBU3845197.1"/>
    </source>
</evidence>
<dbReference type="InterPro" id="IPR018631">
    <property type="entry name" value="AAA-ATPase-like_dom"/>
</dbReference>
<organism evidence="3 4">
    <name type="scientific">Candidatus Anaerobiospirillum pullicola</name>
    <dbReference type="NCBI Taxonomy" id="2838451"/>
    <lineage>
        <taxon>Bacteria</taxon>
        <taxon>Pseudomonadati</taxon>
        <taxon>Pseudomonadota</taxon>
        <taxon>Gammaproteobacteria</taxon>
        <taxon>Aeromonadales</taxon>
        <taxon>Succinivibrionaceae</taxon>
        <taxon>Anaerobiospirillum</taxon>
    </lineage>
</organism>
<dbReference type="InterPro" id="IPR027417">
    <property type="entry name" value="P-loop_NTPase"/>
</dbReference>
<protein>
    <submittedName>
        <fullName evidence="3">ATP-binding protein</fullName>
    </submittedName>
</protein>
<name>A0A948TI55_9GAMM</name>
<reference evidence="3" key="2">
    <citation type="submission" date="2021-04" db="EMBL/GenBank/DDBJ databases">
        <authorList>
            <person name="Gilroy R."/>
        </authorList>
    </citation>
    <scope>NUCLEOTIDE SEQUENCE</scope>
    <source>
        <strain evidence="3">378</strain>
    </source>
</reference>
<feature type="compositionally biased region" description="Basic residues" evidence="1">
    <location>
        <begin position="611"/>
        <end position="620"/>
    </location>
</feature>